<dbReference type="InterPro" id="IPR015943">
    <property type="entry name" value="WD40/YVTN_repeat-like_dom_sf"/>
</dbReference>
<dbReference type="InterPro" id="IPR036322">
    <property type="entry name" value="WD40_repeat_dom_sf"/>
</dbReference>
<evidence type="ECO:0000256" key="1">
    <source>
        <dbReference type="ARBA" id="ARBA00004906"/>
    </source>
</evidence>
<reference evidence="5" key="2">
    <citation type="submission" date="2022-06" db="UniProtKB">
        <authorList>
            <consortium name="EnsemblMetazoa"/>
        </authorList>
    </citation>
    <scope>IDENTIFICATION</scope>
    <source>
        <strain evidence="5">PS312</strain>
    </source>
</reference>
<dbReference type="PROSITE" id="PS50082">
    <property type="entry name" value="WD_REPEATS_2"/>
    <property type="match status" value="1"/>
</dbReference>
<dbReference type="PANTHER" id="PTHR22852">
    <property type="entry name" value="LETHAL 2 DENTICLELESS PROTEIN RETINOIC ACID-REGULATED NUCLEAR MATRIX-ASSOCIATED PROTEIN"/>
    <property type="match status" value="1"/>
</dbReference>
<comment type="pathway">
    <text evidence="1">Protein modification; protein ubiquitination.</text>
</comment>
<dbReference type="Pfam" id="PF00400">
    <property type="entry name" value="WD40"/>
    <property type="match status" value="1"/>
</dbReference>
<accession>A0A8R1YPF1</accession>
<evidence type="ECO:0000256" key="2">
    <source>
        <dbReference type="ARBA" id="ARBA00022786"/>
    </source>
</evidence>
<feature type="region of interest" description="Disordered" evidence="4">
    <location>
        <begin position="477"/>
        <end position="521"/>
    </location>
</feature>
<evidence type="ECO:0000256" key="4">
    <source>
        <dbReference type="SAM" id="MobiDB-lite"/>
    </source>
</evidence>
<dbReference type="SMART" id="SM00320">
    <property type="entry name" value="WD40"/>
    <property type="match status" value="7"/>
</dbReference>
<keyword evidence="2" id="KW-0833">Ubl conjugation pathway</keyword>
<proteinExistence type="inferred from homology"/>
<gene>
    <name evidence="5" type="primary">WBGene00273031</name>
</gene>
<evidence type="ECO:0000313" key="5">
    <source>
        <dbReference type="EnsemblMetazoa" id="PPA34662.1"/>
    </source>
</evidence>
<dbReference type="GO" id="GO:0007095">
    <property type="term" value="P:mitotic G2 DNA damage checkpoint signaling"/>
    <property type="evidence" value="ECO:0000318"/>
    <property type="project" value="GO_Central"/>
</dbReference>
<protein>
    <submittedName>
        <fullName evidence="5">Cdt-2</fullName>
    </submittedName>
</protein>
<evidence type="ECO:0000256" key="3">
    <source>
        <dbReference type="ARBA" id="ARBA00038344"/>
    </source>
</evidence>
<dbReference type="SUPFAM" id="SSF50978">
    <property type="entry name" value="WD40 repeat-like"/>
    <property type="match status" value="1"/>
</dbReference>
<sequence>MDWKLLRGTGRPGPCRVPSSYFGDYFSHGFSTAPEDQWVTGRFSSSDENVLFIGSDTGHVCVIDVDAPPHEPTEAIKYFFRAHPGVVMDILPVPGNRNELLTMSGSDIRIWTLGDPIKSSLYLGHDKSVRAATFAPDNSNLFATGGRDGCIFMWDRRVAPLSQNGQAYRRPFKEYRNCHQIKPHPVNAAAGGGRRRSERLIPPRASSSITSMTYLDEHTIITASESRKSGIRLWDTRRPPVREESRPLAVLDVPSSREVGVSSICLDRYKSSLFAVATDNCIHEYYPGTCNTEPVRSYVGACIDADFYMQMACSPISDHIMCGSGDKRALVWDAQKHHSYADRPLTGPASTSQKGIRPSLSLGGHNRKVCTVGYSAHATYMLTMDDREFRVWRHMPVSRSSLRDAQENLGAAFERVERIEQPKEDEASSVLEKFSITPGPRLFLSPTKAGMAPLQKRKEPFASPFKASAAMRLFDEKENVPPGTKLTKLDNVSLPSLEDEREEEEQRRREEEKRRKREERRGNPFYYKHPLMHLPNLVYDRYVDQLRGGGGEKVVETEAVTKSGRKVKTLDNWTRPAGGRLCKESSKCGSPSLHFTHSLAGQRGERVCEMKRRRPVFRTLLISKYRSRPTAPATPGGGTAAKGRRTSGRNILDYYFQTANRGSNDL</sequence>
<dbReference type="GO" id="GO:0043161">
    <property type="term" value="P:proteasome-mediated ubiquitin-dependent protein catabolic process"/>
    <property type="evidence" value="ECO:0000318"/>
    <property type="project" value="GO_Central"/>
</dbReference>
<comment type="similarity">
    <text evidence="3">Belongs to the WD repeat cdt2 family.</text>
</comment>
<dbReference type="InterPro" id="IPR001680">
    <property type="entry name" value="WD40_rpt"/>
</dbReference>
<keyword evidence="6" id="KW-1185">Reference proteome</keyword>
<dbReference type="GO" id="GO:0005634">
    <property type="term" value="C:nucleus"/>
    <property type="evidence" value="ECO:0000318"/>
    <property type="project" value="GO_Central"/>
</dbReference>
<feature type="compositionally biased region" description="Basic and acidic residues" evidence="4">
    <location>
        <begin position="504"/>
        <end position="513"/>
    </location>
</feature>
<organism evidence="5 6">
    <name type="scientific">Pristionchus pacificus</name>
    <name type="common">Parasitic nematode worm</name>
    <dbReference type="NCBI Taxonomy" id="54126"/>
    <lineage>
        <taxon>Eukaryota</taxon>
        <taxon>Metazoa</taxon>
        <taxon>Ecdysozoa</taxon>
        <taxon>Nematoda</taxon>
        <taxon>Chromadorea</taxon>
        <taxon>Rhabditida</taxon>
        <taxon>Rhabditina</taxon>
        <taxon>Diplogasteromorpha</taxon>
        <taxon>Diplogasteroidea</taxon>
        <taxon>Neodiplogasteridae</taxon>
        <taxon>Pristionchus</taxon>
    </lineage>
</organism>
<dbReference type="AlphaFoldDB" id="A0A2A6C5L2"/>
<dbReference type="PROSITE" id="PS50294">
    <property type="entry name" value="WD_REPEATS_REGION"/>
    <property type="match status" value="1"/>
</dbReference>
<name>A0A2A6C5L2_PRIPA</name>
<dbReference type="EnsemblMetazoa" id="PPA34662.1">
    <property type="protein sequence ID" value="PPA34662.1"/>
    <property type="gene ID" value="WBGene00273031"/>
</dbReference>
<dbReference type="OrthoDB" id="2096344at2759"/>
<dbReference type="Proteomes" id="UP000005239">
    <property type="component" value="Unassembled WGS sequence"/>
</dbReference>
<dbReference type="GO" id="GO:0030674">
    <property type="term" value="F:protein-macromolecule adaptor activity"/>
    <property type="evidence" value="ECO:0000318"/>
    <property type="project" value="GO_Central"/>
</dbReference>
<dbReference type="PANTHER" id="PTHR22852:SF0">
    <property type="entry name" value="DENTICLELESS PROTEIN HOMOLOG"/>
    <property type="match status" value="1"/>
</dbReference>
<evidence type="ECO:0000313" key="6">
    <source>
        <dbReference type="Proteomes" id="UP000005239"/>
    </source>
</evidence>
<dbReference type="Gene3D" id="2.130.10.10">
    <property type="entry name" value="YVTN repeat-like/Quinoprotein amine dehydrogenase"/>
    <property type="match status" value="2"/>
</dbReference>
<reference evidence="6" key="1">
    <citation type="journal article" date="2008" name="Nat. Genet.">
        <title>The Pristionchus pacificus genome provides a unique perspective on nematode lifestyle and parasitism.</title>
        <authorList>
            <person name="Dieterich C."/>
            <person name="Clifton S.W."/>
            <person name="Schuster L.N."/>
            <person name="Chinwalla A."/>
            <person name="Delehaunty K."/>
            <person name="Dinkelacker I."/>
            <person name="Fulton L."/>
            <person name="Fulton R."/>
            <person name="Godfrey J."/>
            <person name="Minx P."/>
            <person name="Mitreva M."/>
            <person name="Roeseler W."/>
            <person name="Tian H."/>
            <person name="Witte H."/>
            <person name="Yang S.P."/>
            <person name="Wilson R.K."/>
            <person name="Sommer R.J."/>
        </authorList>
    </citation>
    <scope>NUCLEOTIDE SEQUENCE [LARGE SCALE GENOMIC DNA]</scope>
    <source>
        <strain evidence="6">PS312</strain>
    </source>
</reference>
<accession>A0A2A6C5L2</accession>
<dbReference type="InterPro" id="IPR051865">
    <property type="entry name" value="WD-repeat_CDT2_adapter"/>
</dbReference>